<evidence type="ECO:0000256" key="10">
    <source>
        <dbReference type="HAMAP-Rule" id="MF_00230"/>
    </source>
</evidence>
<dbReference type="SUPFAM" id="SSF52733">
    <property type="entry name" value="Nicotinate mononucleotide:5,6-dimethylbenzimidazole phosphoribosyltransferase (CobT)"/>
    <property type="match status" value="1"/>
</dbReference>
<dbReference type="EMBL" id="CP069213">
    <property type="protein sequence ID" value="QRH02517.1"/>
    <property type="molecule type" value="Genomic_DNA"/>
</dbReference>
<dbReference type="Proteomes" id="UP000596252">
    <property type="component" value="Chromosome"/>
</dbReference>
<dbReference type="PANTHER" id="PTHR43463">
    <property type="entry name" value="NICOTINATE-NUCLEOTIDE--DIMETHYLBENZIMIDAZOLE PHOSPHORIBOSYLTRANSFERASE"/>
    <property type="match status" value="1"/>
</dbReference>
<dbReference type="InterPro" id="IPR003200">
    <property type="entry name" value="Nict_dMeBzImd_PRibTrfase"/>
</dbReference>
<dbReference type="InterPro" id="IPR023195">
    <property type="entry name" value="Nict_dMeBzImd_PRibTrfase_N"/>
</dbReference>
<keyword evidence="7 10" id="KW-0808">Transferase</keyword>
<dbReference type="InterPro" id="IPR017846">
    <property type="entry name" value="Nict_dMeBzImd_PRibTrfase_bact"/>
</dbReference>
<dbReference type="EC" id="2.4.2.21" evidence="3 10"/>
<dbReference type="PANTHER" id="PTHR43463:SF1">
    <property type="entry name" value="NICOTINATE-NUCLEOTIDE--DIMETHYLBENZIMIDAZOLE PHOSPHORIBOSYLTRANSFERASE"/>
    <property type="match status" value="1"/>
</dbReference>
<evidence type="ECO:0000256" key="2">
    <source>
        <dbReference type="ARBA" id="ARBA00007110"/>
    </source>
</evidence>
<evidence type="ECO:0000256" key="4">
    <source>
        <dbReference type="ARBA" id="ARBA00015486"/>
    </source>
</evidence>
<keyword evidence="5 10" id="KW-0169">Cobalamin biosynthesis</keyword>
<dbReference type="NCBIfam" id="NF000996">
    <property type="entry name" value="PRK00105.1"/>
    <property type="match status" value="1"/>
</dbReference>
<dbReference type="CDD" id="cd02439">
    <property type="entry name" value="DMB-PRT_CobT"/>
    <property type="match status" value="1"/>
</dbReference>
<dbReference type="NCBIfam" id="TIGR03160">
    <property type="entry name" value="cobT_DBIPRT"/>
    <property type="match status" value="1"/>
</dbReference>
<evidence type="ECO:0000256" key="7">
    <source>
        <dbReference type="ARBA" id="ARBA00022679"/>
    </source>
</evidence>
<dbReference type="Pfam" id="PF02277">
    <property type="entry name" value="DBI_PRT"/>
    <property type="match status" value="1"/>
</dbReference>
<comment type="catalytic activity">
    <reaction evidence="9 10">
        <text>5,6-dimethylbenzimidazole + nicotinate beta-D-ribonucleotide = alpha-ribazole 5'-phosphate + nicotinate + H(+)</text>
        <dbReference type="Rhea" id="RHEA:11196"/>
        <dbReference type="ChEBI" id="CHEBI:15378"/>
        <dbReference type="ChEBI" id="CHEBI:15890"/>
        <dbReference type="ChEBI" id="CHEBI:32544"/>
        <dbReference type="ChEBI" id="CHEBI:57502"/>
        <dbReference type="ChEBI" id="CHEBI:57918"/>
        <dbReference type="EC" id="2.4.2.21"/>
    </reaction>
</comment>
<dbReference type="HAMAP" id="MF_00230">
    <property type="entry name" value="CobT"/>
    <property type="match status" value="1"/>
</dbReference>
<reference evidence="11 12" key="1">
    <citation type="journal article" date="2012" name="Antonie Van Leeuwenhoek">
        <title>Shewanella litorisediminis sp. nov., a gammaproteobacterium isolated from a tidal flat sediment.</title>
        <authorList>
            <person name="Lee M.H."/>
            <person name="Yoon J.H."/>
        </authorList>
    </citation>
    <scope>NUCLEOTIDE SEQUENCE [LARGE SCALE GENOMIC DNA]</scope>
    <source>
        <strain evidence="11 12">SMK1-12</strain>
    </source>
</reference>
<dbReference type="GO" id="GO:0008939">
    <property type="term" value="F:nicotinate-nucleotide-dimethylbenzimidazole phosphoribosyltransferase activity"/>
    <property type="evidence" value="ECO:0007669"/>
    <property type="project" value="UniProtKB-EC"/>
</dbReference>
<evidence type="ECO:0000256" key="8">
    <source>
        <dbReference type="ARBA" id="ARBA00030686"/>
    </source>
</evidence>
<gene>
    <name evidence="10 11" type="primary">cobT</name>
    <name evidence="11" type="ORF">JQC75_03580</name>
</gene>
<comment type="similarity">
    <text evidence="2 10">Belongs to the CobT family.</text>
</comment>
<evidence type="ECO:0000313" key="12">
    <source>
        <dbReference type="Proteomes" id="UP000596252"/>
    </source>
</evidence>
<keyword evidence="6 10" id="KW-0328">Glycosyltransferase</keyword>
<keyword evidence="12" id="KW-1185">Reference proteome</keyword>
<feature type="active site" description="Proton acceptor" evidence="10">
    <location>
        <position position="310"/>
    </location>
</feature>
<dbReference type="RefSeq" id="WP_203326119.1">
    <property type="nucleotide sequence ID" value="NZ_CP069213.1"/>
</dbReference>
<accession>A0ABX7G5I0</accession>
<proteinExistence type="inferred from homology"/>
<dbReference type="Gene3D" id="3.40.50.10210">
    <property type="match status" value="1"/>
</dbReference>
<evidence type="ECO:0000313" key="11">
    <source>
        <dbReference type="EMBL" id="QRH02517.1"/>
    </source>
</evidence>
<dbReference type="InterPro" id="IPR036087">
    <property type="entry name" value="Nict_dMeBzImd_PRibTrfase_sf"/>
</dbReference>
<comment type="pathway">
    <text evidence="1 10">Nucleoside biosynthesis; alpha-ribazole biosynthesis; alpha-ribazole from 5,6-dimethylbenzimidazole: step 1/2.</text>
</comment>
<evidence type="ECO:0000256" key="6">
    <source>
        <dbReference type="ARBA" id="ARBA00022676"/>
    </source>
</evidence>
<evidence type="ECO:0000256" key="1">
    <source>
        <dbReference type="ARBA" id="ARBA00005049"/>
    </source>
</evidence>
<protein>
    <recommendedName>
        <fullName evidence="4 10">Nicotinate-nucleotide--dimethylbenzimidazole phosphoribosyltransferase</fullName>
        <shortName evidence="10">NN:DBI PRT</shortName>
        <ecNumber evidence="3 10">2.4.2.21</ecNumber>
    </recommendedName>
    <alternativeName>
        <fullName evidence="8 10">N(1)-alpha-phosphoribosyltransferase</fullName>
    </alternativeName>
</protein>
<evidence type="ECO:0000256" key="3">
    <source>
        <dbReference type="ARBA" id="ARBA00011991"/>
    </source>
</evidence>
<evidence type="ECO:0000256" key="9">
    <source>
        <dbReference type="ARBA" id="ARBA00047340"/>
    </source>
</evidence>
<evidence type="ECO:0000256" key="5">
    <source>
        <dbReference type="ARBA" id="ARBA00022573"/>
    </source>
</evidence>
<name>A0ABX7G5I0_9GAMM</name>
<sequence>MFDIAPVSRERDEQIQARIDDKTKPRGALGALEPLAAHLARLLGESPEIKRPAMLVFAADHGIASAGVSIAPPEVTAQMVANFAAGGAAINVFCRQLGWQLEIIDAGMLSAPPRDMGVTDCRLGAGTGPIYKRAAMTLGQVEHGLNFGRERVRSHHAKGANLIGLGEMGIGNTSSAAAVMAALMGLEAKDCVGRGTGVDAATLKRKQMLVEQALLLHLDMLTSPESILACVGGFEIVEMTGAILGAAELGIPVLVDGFIATVAALAAVKMFPQSREYLIFAHRSAERAHGLMLAHLEAEPLLNLDMRLGEGTGAALALPLVQAAANFYREMASFSDAGITDVTP</sequence>
<organism evidence="11 12">
    <name type="scientific">Shewanella litorisediminis</name>
    <dbReference type="NCBI Taxonomy" id="1173586"/>
    <lineage>
        <taxon>Bacteria</taxon>
        <taxon>Pseudomonadati</taxon>
        <taxon>Pseudomonadota</taxon>
        <taxon>Gammaproteobacteria</taxon>
        <taxon>Alteromonadales</taxon>
        <taxon>Shewanellaceae</taxon>
        <taxon>Shewanella</taxon>
    </lineage>
</organism>
<dbReference type="Gene3D" id="1.10.1610.10">
    <property type="match status" value="1"/>
</dbReference>
<comment type="function">
    <text evidence="10">Catalyzes the synthesis of alpha-ribazole-5'-phosphate from nicotinate mononucleotide (NAMN) and 5,6-dimethylbenzimidazole (DMB).</text>
</comment>